<reference evidence="3" key="1">
    <citation type="submission" date="2016-10" db="EMBL/GenBank/DDBJ databases">
        <authorList>
            <person name="Varghese N."/>
            <person name="Submissions S."/>
        </authorList>
    </citation>
    <scope>NUCLEOTIDE SEQUENCE [LARGE SCALE GENOMIC DNA]</scope>
    <source>
        <strain evidence="3">Nm76</strain>
    </source>
</reference>
<organism evidence="2 3">
    <name type="scientific">Nitrosomonas oligotropha</name>
    <dbReference type="NCBI Taxonomy" id="42354"/>
    <lineage>
        <taxon>Bacteria</taxon>
        <taxon>Pseudomonadati</taxon>
        <taxon>Pseudomonadota</taxon>
        <taxon>Betaproteobacteria</taxon>
        <taxon>Nitrosomonadales</taxon>
        <taxon>Nitrosomonadaceae</taxon>
        <taxon>Nitrosomonas</taxon>
    </lineage>
</organism>
<gene>
    <name evidence="2" type="ORF">SAMN05216333_102131</name>
</gene>
<feature type="transmembrane region" description="Helical" evidence="1">
    <location>
        <begin position="7"/>
        <end position="28"/>
    </location>
</feature>
<protein>
    <submittedName>
        <fullName evidence="2">Uncharacterized protein</fullName>
    </submittedName>
</protein>
<dbReference type="AlphaFoldDB" id="A0A1H8KI92"/>
<proteinExistence type="predicted"/>
<keyword evidence="1" id="KW-1133">Transmembrane helix</keyword>
<sequence>MHPLVPIIMALGAILFLIGIIVQAWFGVKRTSVIKLRGKEYKIWQFVAITVGSGVALFMLSVLLPKYMPYEPEKGPQLAQPALSGNLKYELDSILASLNIKNDILLNAIDRFQVEYQAASQKGDKNTMDLLALEIAYRIRTELQNLGHAESRIERDVEGILGILKQPAKPGDGK</sequence>
<keyword evidence="1" id="KW-0812">Transmembrane</keyword>
<dbReference type="RefSeq" id="WP_090316036.1">
    <property type="nucleotide sequence ID" value="NZ_FNOE01000003.1"/>
</dbReference>
<keyword evidence="3" id="KW-1185">Reference proteome</keyword>
<keyword evidence="1" id="KW-0472">Membrane</keyword>
<dbReference type="STRING" id="42354.SAMN05216333_102131"/>
<feature type="transmembrane region" description="Helical" evidence="1">
    <location>
        <begin position="43"/>
        <end position="64"/>
    </location>
</feature>
<evidence type="ECO:0000313" key="2">
    <source>
        <dbReference type="EMBL" id="SEN92614.1"/>
    </source>
</evidence>
<accession>A0A1H8KI92</accession>
<dbReference type="EMBL" id="FODO01000002">
    <property type="protein sequence ID" value="SEN92614.1"/>
    <property type="molecule type" value="Genomic_DNA"/>
</dbReference>
<dbReference type="OrthoDB" id="8545933at2"/>
<evidence type="ECO:0000256" key="1">
    <source>
        <dbReference type="SAM" id="Phobius"/>
    </source>
</evidence>
<dbReference type="Proteomes" id="UP000198814">
    <property type="component" value="Unassembled WGS sequence"/>
</dbReference>
<name>A0A1H8KI92_9PROT</name>
<evidence type="ECO:0000313" key="3">
    <source>
        <dbReference type="Proteomes" id="UP000198814"/>
    </source>
</evidence>